<proteinExistence type="predicted"/>
<evidence type="ECO:0008006" key="8">
    <source>
        <dbReference type="Google" id="ProtNLM"/>
    </source>
</evidence>
<dbReference type="GO" id="GO:0046872">
    <property type="term" value="F:metal ion binding"/>
    <property type="evidence" value="ECO:0007669"/>
    <property type="project" value="UniProtKB-KW"/>
</dbReference>
<dbReference type="OrthoDB" id="6417226at2759"/>
<accession>A0A8S1D606</accession>
<keyword evidence="4" id="KW-0862">Zinc</keyword>
<comment type="caution">
    <text evidence="6">The sequence shown here is derived from an EMBL/GenBank/DDBJ whole genome shotgun (WGS) entry which is preliminary data.</text>
</comment>
<gene>
    <name evidence="6" type="ORF">CLODIP_2_CD12993</name>
</gene>
<feature type="compositionally biased region" description="Pro residues" evidence="5">
    <location>
        <begin position="53"/>
        <end position="65"/>
    </location>
</feature>
<feature type="compositionally biased region" description="Acidic residues" evidence="5">
    <location>
        <begin position="91"/>
        <end position="100"/>
    </location>
</feature>
<dbReference type="GO" id="GO:0000981">
    <property type="term" value="F:DNA-binding transcription factor activity, RNA polymerase II-specific"/>
    <property type="evidence" value="ECO:0007669"/>
    <property type="project" value="TreeGrafter"/>
</dbReference>
<evidence type="ECO:0000256" key="4">
    <source>
        <dbReference type="ARBA" id="ARBA00022833"/>
    </source>
</evidence>
<keyword evidence="7" id="KW-1185">Reference proteome</keyword>
<feature type="region of interest" description="Disordered" evidence="5">
    <location>
        <begin position="1"/>
        <end position="105"/>
    </location>
</feature>
<comment type="subcellular location">
    <subcellularLocation>
        <location evidence="1">Nucleus</location>
    </subcellularLocation>
</comment>
<feature type="compositionally biased region" description="Basic and acidic residues" evidence="5">
    <location>
        <begin position="235"/>
        <end position="245"/>
    </location>
</feature>
<feature type="region of interest" description="Disordered" evidence="5">
    <location>
        <begin position="235"/>
        <end position="255"/>
    </location>
</feature>
<dbReference type="GO" id="GO:0000978">
    <property type="term" value="F:RNA polymerase II cis-regulatory region sequence-specific DNA binding"/>
    <property type="evidence" value="ECO:0007669"/>
    <property type="project" value="TreeGrafter"/>
</dbReference>
<evidence type="ECO:0000256" key="3">
    <source>
        <dbReference type="ARBA" id="ARBA00022737"/>
    </source>
</evidence>
<evidence type="ECO:0000313" key="7">
    <source>
        <dbReference type="Proteomes" id="UP000494165"/>
    </source>
</evidence>
<keyword evidence="3" id="KW-0677">Repeat</keyword>
<sequence>MPTPTASTIGETPITVPTTSSAPSILQEGSSPTLTDATGTTNGPSSSVMTTTTPPPPSSAAPPPAASGSWRRRTKRAPQRLSQAAVTAAASDEEEEDTADDDRQSPAVAANHHIPQHPDESSDADVERFDGKIVYNPDGSAYIIEDSELSDDDAVDLPKLDGCIVDAHGSNVSQLPAFPQIANAFYVSRSPTGLYNALYGQAYATLMRDSKSKIVPEVPVMHSYRVYTVRDKKLEEQEKKHKTDADTQGQEEEEPTAVPIKPILMCFICKLSFGYAKSFVAHALSDHSVALLDEEKELLGQKNASAIIQCVGKEKEPLVSSLEPSCLRHRPPQRPINRPARSAS</sequence>
<feature type="compositionally biased region" description="Polar residues" evidence="5">
    <location>
        <begin position="1"/>
        <end position="43"/>
    </location>
</feature>
<dbReference type="AlphaFoldDB" id="A0A8S1D606"/>
<dbReference type="GO" id="GO:0005634">
    <property type="term" value="C:nucleus"/>
    <property type="evidence" value="ECO:0007669"/>
    <property type="project" value="UniProtKB-SubCell"/>
</dbReference>
<dbReference type="PANTHER" id="PTHR45891">
    <property type="entry name" value="ZINC FINGER HOMEOBOX PROTEIN"/>
    <property type="match status" value="1"/>
</dbReference>
<dbReference type="EMBL" id="CADEPI010000120">
    <property type="protein sequence ID" value="CAB3375878.1"/>
    <property type="molecule type" value="Genomic_DNA"/>
</dbReference>
<evidence type="ECO:0000256" key="1">
    <source>
        <dbReference type="ARBA" id="ARBA00004123"/>
    </source>
</evidence>
<name>A0A8S1D606_9INSE</name>
<reference evidence="6 7" key="1">
    <citation type="submission" date="2020-04" db="EMBL/GenBank/DDBJ databases">
        <authorList>
            <person name="Alioto T."/>
            <person name="Alioto T."/>
            <person name="Gomez Garrido J."/>
        </authorList>
    </citation>
    <scope>NUCLEOTIDE SEQUENCE [LARGE SCALE GENOMIC DNA]</scope>
</reference>
<protein>
    <recommendedName>
        <fullName evidence="8">C2H2-type domain-containing protein</fullName>
    </recommendedName>
</protein>
<dbReference type="PANTHER" id="PTHR45891:SF3">
    <property type="entry name" value="ZINC FINGER PROTEIN 2"/>
    <property type="match status" value="1"/>
</dbReference>
<evidence type="ECO:0000256" key="2">
    <source>
        <dbReference type="ARBA" id="ARBA00022723"/>
    </source>
</evidence>
<evidence type="ECO:0000256" key="5">
    <source>
        <dbReference type="SAM" id="MobiDB-lite"/>
    </source>
</evidence>
<evidence type="ECO:0000313" key="6">
    <source>
        <dbReference type="EMBL" id="CAB3375878.1"/>
    </source>
</evidence>
<dbReference type="Proteomes" id="UP000494165">
    <property type="component" value="Unassembled WGS sequence"/>
</dbReference>
<feature type="region of interest" description="Disordered" evidence="5">
    <location>
        <begin position="321"/>
        <end position="344"/>
    </location>
</feature>
<organism evidence="6 7">
    <name type="scientific">Cloeon dipterum</name>
    <dbReference type="NCBI Taxonomy" id="197152"/>
    <lineage>
        <taxon>Eukaryota</taxon>
        <taxon>Metazoa</taxon>
        <taxon>Ecdysozoa</taxon>
        <taxon>Arthropoda</taxon>
        <taxon>Hexapoda</taxon>
        <taxon>Insecta</taxon>
        <taxon>Pterygota</taxon>
        <taxon>Palaeoptera</taxon>
        <taxon>Ephemeroptera</taxon>
        <taxon>Pisciforma</taxon>
        <taxon>Baetidae</taxon>
        <taxon>Cloeon</taxon>
    </lineage>
</organism>
<keyword evidence="2" id="KW-0479">Metal-binding</keyword>
<dbReference type="InterPro" id="IPR051968">
    <property type="entry name" value="ZnFinger_Homeobox_TR"/>
</dbReference>